<evidence type="ECO:0000256" key="2">
    <source>
        <dbReference type="PROSITE-ProRule" id="PRU00708"/>
    </source>
</evidence>
<evidence type="ECO:0000313" key="6">
    <source>
        <dbReference type="RefSeq" id="XP_032803943.1"/>
    </source>
</evidence>
<accession>A0AAJ7SSP9</accession>
<dbReference type="GO" id="GO:0070129">
    <property type="term" value="P:regulation of mitochondrial translation"/>
    <property type="evidence" value="ECO:0007669"/>
    <property type="project" value="TreeGrafter"/>
</dbReference>
<dbReference type="NCBIfam" id="TIGR00756">
    <property type="entry name" value="PPR"/>
    <property type="match status" value="3"/>
</dbReference>
<dbReference type="GO" id="GO:0003730">
    <property type="term" value="F:mRNA 3'-UTR binding"/>
    <property type="evidence" value="ECO:0007669"/>
    <property type="project" value="TreeGrafter"/>
</dbReference>
<feature type="repeat" description="PPR" evidence="2">
    <location>
        <begin position="1356"/>
        <end position="1390"/>
    </location>
</feature>
<dbReference type="Gene3D" id="1.25.40.10">
    <property type="entry name" value="Tetratricopeptide repeat domain"/>
    <property type="match status" value="3"/>
</dbReference>
<dbReference type="PANTHER" id="PTHR46669:SF1">
    <property type="entry name" value="LEUCINE-RICH PPR MOTIF-CONTAINING PROTEIN, MITOCHONDRIAL"/>
    <property type="match status" value="1"/>
</dbReference>
<dbReference type="Pfam" id="PF01535">
    <property type="entry name" value="PPR"/>
    <property type="match status" value="2"/>
</dbReference>
<feature type="domain" description="Pentatricopeptide repeat-containing protein-mitochondrial" evidence="4">
    <location>
        <begin position="233"/>
        <end position="327"/>
    </location>
</feature>
<feature type="repeat" description="PPR" evidence="2">
    <location>
        <begin position="248"/>
        <end position="282"/>
    </location>
</feature>
<evidence type="ECO:0000259" key="4">
    <source>
        <dbReference type="Pfam" id="PF23276"/>
    </source>
</evidence>
<dbReference type="KEGG" id="pmrn:116939536"/>
<dbReference type="Pfam" id="PF23276">
    <property type="entry name" value="TPR_24"/>
    <property type="match status" value="1"/>
</dbReference>
<evidence type="ECO:0000256" key="1">
    <source>
        <dbReference type="ARBA" id="ARBA00022737"/>
    </source>
</evidence>
<keyword evidence="5" id="KW-1185">Reference proteome</keyword>
<dbReference type="PANTHER" id="PTHR46669">
    <property type="entry name" value="LEUCINE-RICH PPR MOTIF-CONTAINING PROTEIN, MITOCHONDRIAL"/>
    <property type="match status" value="1"/>
</dbReference>
<name>A0AAJ7SSP9_PETMA</name>
<dbReference type="InterPro" id="IPR002885">
    <property type="entry name" value="PPR_rpt"/>
</dbReference>
<feature type="repeat" description="PPR" evidence="2">
    <location>
        <begin position="213"/>
        <end position="247"/>
    </location>
</feature>
<feature type="region of interest" description="Disordered" evidence="3">
    <location>
        <begin position="1033"/>
        <end position="1067"/>
    </location>
</feature>
<gene>
    <name evidence="6" type="primary">LRPPRC</name>
</gene>
<protein>
    <submittedName>
        <fullName evidence="6">Leucine-rich PPR motif-containing protein, mitochondrial</fullName>
    </submittedName>
</protein>
<keyword evidence="1" id="KW-0677">Repeat</keyword>
<dbReference type="InterPro" id="IPR033490">
    <property type="entry name" value="LRP130"/>
</dbReference>
<reference evidence="6" key="1">
    <citation type="submission" date="2025-08" db="UniProtKB">
        <authorList>
            <consortium name="RefSeq"/>
        </authorList>
    </citation>
    <scope>IDENTIFICATION</scope>
    <source>
        <tissue evidence="6">Sperm</tissue>
    </source>
</reference>
<sequence length="1430" mass="160901">MAALMVPGRVVRSALQARRWRSHRCRLLGPSITSAVATPGASSSSSSSAATAQRLLEGARAPLVPRLSHGLRPLSTVMTHQSFDVSKSIPVVQAKQVQQFEWALNQLDSSVRRTGRITSKMLLDVFHDICRSGYPSANQALLLIRSCGTLLPEELPEKRTELLHNFWNKLKELGTVFDVSHYNALIKVYLQNEHKFSPTDFLEKMEKEGVTPNRVTYQRLIAAYCNEGDIDGASKILGFMKNKDIPITEQVFNSLVTGHAKAGDMDNSMKILSVMRDAGIEPTSETYLALLIAYAERGDIKSITEHFITMEKNNKSLVDRDIMQIIFSLAKAGFPDQVQAVVGHMRHQPGFIPDAMNLCLNLVTHGLEDTAFQVLLSFPPLRINQDSFIGKFFLRHCVTLDRPVEKLVKFCDTLQEKQMHTSALMFTLRCALEANKKDMAVQLMKHASKTGLPVRPHFFWPLLTHEQKLKNQQGVLDVLKAMRDMGVEPNQETFTSYVIPVFSSYAEARAKFQEIGLNQEETAVAEIRHMAFSGNLDQIYDVLSTPTFPPTDMNTFRGSLTMAFRKCNDVDCQAKITQLLFTDSRFKGSFSLQESLSFFLSNLLESMSAEDIRRKETHLRTYFQKLKSMNLKIQMKGFYGLKNLLDSRSAPGLTKDVYLLVEHASAMSDHNPYLGETEEKLKHLKEEALPLEETLRNVIRNLCSQQNLERALEVKSEYSANMVVAGYATLLKHCCEHGNVTEAWNIKKELDRFDPNAVLGVSKYILLLKLLATHGMVQEAQEVLKELSAKKLQMNELRGQNFVQLLQDVAATGNAEAVRQLLDSIVTLGLSKPGNLLCNPLLTPYFEKEDLSGALDAGMACANNYQVFPQKLELLKSLVEKGEMDLLQKALAFISKMAGELNMLYDIFFTFLETGKHAEALKIIETPGMKARPRRLKWFAERCIFNDKGKILEQLLDQTKSLFECDRDEMYFYMLQYCKLHSDVDMATATWTKMQEENLIPRERTLSLLADILQSNGQDVPFDVPVMLGANESKDKASHDSKGNDEQLTVSPNNAKPKQSKINVPWQPMDGNSVQERILILCKRKNITEALELLYKAEEQGRALSVTVFATMINSLLANGMLEDALRVKAIIEKQMPDFTMSPTANSLLVITYALQGKVKEGMALLREMVERGQPMNPLALVRMAQLLSKEGNIEKLKELEALFTEDTLPTGVSRMLLINNVGLAILNRDGADALVSYLEPIFMTGNDEAQQPSGNIMYVFNQVIGNENEAALDKLSAMGERLAKQFSQYQCITYQFLAYISNDKIQEAKFLLERCPGIVEQKETLINFIVRTANRTGKAAHIENILEVVPDLAYKNVAFSYLLKCYVKQNDVVAAKALYNKILADGVTPDELFLKRLAVLLIKVGEPVPFDVPPESFEYYVTKVKKAHQ</sequence>
<dbReference type="CTD" id="10128"/>
<dbReference type="Proteomes" id="UP001318040">
    <property type="component" value="Chromosome 6"/>
</dbReference>
<dbReference type="InterPro" id="IPR011990">
    <property type="entry name" value="TPR-like_helical_dom_sf"/>
</dbReference>
<dbReference type="GO" id="GO:0005634">
    <property type="term" value="C:nucleus"/>
    <property type="evidence" value="ECO:0007669"/>
    <property type="project" value="TreeGrafter"/>
</dbReference>
<evidence type="ECO:0000313" key="5">
    <source>
        <dbReference type="Proteomes" id="UP001318040"/>
    </source>
</evidence>
<evidence type="ECO:0000256" key="3">
    <source>
        <dbReference type="SAM" id="MobiDB-lite"/>
    </source>
</evidence>
<dbReference type="InterPro" id="IPR057027">
    <property type="entry name" value="TPR_mt"/>
</dbReference>
<dbReference type="PROSITE" id="PS51375">
    <property type="entry name" value="PPR"/>
    <property type="match status" value="4"/>
</dbReference>
<dbReference type="RefSeq" id="XP_032803943.1">
    <property type="nucleotide sequence ID" value="XM_032948052.1"/>
</dbReference>
<organism evidence="5 6">
    <name type="scientific">Petromyzon marinus</name>
    <name type="common">Sea lamprey</name>
    <dbReference type="NCBI Taxonomy" id="7757"/>
    <lineage>
        <taxon>Eukaryota</taxon>
        <taxon>Metazoa</taxon>
        <taxon>Chordata</taxon>
        <taxon>Craniata</taxon>
        <taxon>Vertebrata</taxon>
        <taxon>Cyclostomata</taxon>
        <taxon>Hyperoartia</taxon>
        <taxon>Petromyzontiformes</taxon>
        <taxon>Petromyzontidae</taxon>
        <taxon>Petromyzon</taxon>
    </lineage>
</organism>
<dbReference type="Pfam" id="PF13812">
    <property type="entry name" value="PPR_3"/>
    <property type="match status" value="1"/>
</dbReference>
<feature type="compositionally biased region" description="Basic and acidic residues" evidence="3">
    <location>
        <begin position="1033"/>
        <end position="1045"/>
    </location>
</feature>
<proteinExistence type="predicted"/>
<feature type="compositionally biased region" description="Polar residues" evidence="3">
    <location>
        <begin position="1046"/>
        <end position="1062"/>
    </location>
</feature>
<dbReference type="GO" id="GO:0005739">
    <property type="term" value="C:mitochondrion"/>
    <property type="evidence" value="ECO:0007669"/>
    <property type="project" value="TreeGrafter"/>
</dbReference>
<feature type="repeat" description="PPR" evidence="2">
    <location>
        <begin position="178"/>
        <end position="212"/>
    </location>
</feature>